<dbReference type="InterPro" id="IPR014752">
    <property type="entry name" value="Arrestin-like_C"/>
</dbReference>
<name>A0A9P7A1A9_9AGAM</name>
<accession>A0A9P7A1A9</accession>
<dbReference type="OrthoDB" id="3252135at2759"/>
<dbReference type="Proteomes" id="UP000714275">
    <property type="component" value="Unassembled WGS sequence"/>
</dbReference>
<feature type="compositionally biased region" description="Pro residues" evidence="1">
    <location>
        <begin position="7"/>
        <end position="24"/>
    </location>
</feature>
<gene>
    <name evidence="2" type="ORF">EV702DRAFT_724392</name>
</gene>
<evidence type="ECO:0000256" key="1">
    <source>
        <dbReference type="SAM" id="MobiDB-lite"/>
    </source>
</evidence>
<keyword evidence="3" id="KW-1185">Reference proteome</keyword>
<dbReference type="AlphaFoldDB" id="A0A9P7A1A9"/>
<reference evidence="2" key="1">
    <citation type="journal article" date="2020" name="New Phytol.">
        <title>Comparative genomics reveals dynamic genome evolution in host specialist ectomycorrhizal fungi.</title>
        <authorList>
            <person name="Lofgren L.A."/>
            <person name="Nguyen N.H."/>
            <person name="Vilgalys R."/>
            <person name="Ruytinx J."/>
            <person name="Liao H.L."/>
            <person name="Branco S."/>
            <person name="Kuo A."/>
            <person name="LaButti K."/>
            <person name="Lipzen A."/>
            <person name="Andreopoulos W."/>
            <person name="Pangilinan J."/>
            <person name="Riley R."/>
            <person name="Hundley H."/>
            <person name="Na H."/>
            <person name="Barry K."/>
            <person name="Grigoriev I.V."/>
            <person name="Stajich J.E."/>
            <person name="Kennedy P.G."/>
        </authorList>
    </citation>
    <scope>NUCLEOTIDE SEQUENCE</scope>
    <source>
        <strain evidence="2">DOB743</strain>
    </source>
</reference>
<organism evidence="2 3">
    <name type="scientific">Suillus placidus</name>
    <dbReference type="NCBI Taxonomy" id="48579"/>
    <lineage>
        <taxon>Eukaryota</taxon>
        <taxon>Fungi</taxon>
        <taxon>Dikarya</taxon>
        <taxon>Basidiomycota</taxon>
        <taxon>Agaricomycotina</taxon>
        <taxon>Agaricomycetes</taxon>
        <taxon>Agaricomycetidae</taxon>
        <taxon>Boletales</taxon>
        <taxon>Suillineae</taxon>
        <taxon>Suillaceae</taxon>
        <taxon>Suillus</taxon>
    </lineage>
</organism>
<evidence type="ECO:0000313" key="3">
    <source>
        <dbReference type="Proteomes" id="UP000714275"/>
    </source>
</evidence>
<dbReference type="Gene3D" id="2.60.40.640">
    <property type="match status" value="1"/>
</dbReference>
<dbReference type="EMBL" id="JABBWD010000008">
    <property type="protein sequence ID" value="KAG1780518.1"/>
    <property type="molecule type" value="Genomic_DNA"/>
</dbReference>
<evidence type="ECO:0008006" key="4">
    <source>
        <dbReference type="Google" id="ProtNLM"/>
    </source>
</evidence>
<comment type="caution">
    <text evidence="2">The sequence shown here is derived from an EMBL/GenBank/DDBJ whole genome shotgun (WGS) entry which is preliminary data.</text>
</comment>
<evidence type="ECO:0000313" key="2">
    <source>
        <dbReference type="EMBL" id="KAG1780518.1"/>
    </source>
</evidence>
<protein>
    <recommendedName>
        <fullName evidence="4">Arrestin-like N-terminal domain-containing protein</fullName>
    </recommendedName>
</protein>
<proteinExistence type="predicted"/>
<feature type="region of interest" description="Disordered" evidence="1">
    <location>
        <begin position="1"/>
        <end position="30"/>
    </location>
</feature>
<sequence length="419" mass="46330">MESIPPSYTPSPPSPSYSPSPPSPSYSTELLPGEQTVEETRRRALQTQNTGVFRRITDSITLVLRDQRPGSITPVYGRNGLVRGHISLRSSEGLAEVTLKLEGHIRVGTSGTTITTSVASDSYSLWSSSSTEPCPKTLPFTIFFPSTFMDGCQPRPLPPSFEDKLATAGTCSYTLSVVVSRPRRFLSSFRSSDSLVVPVCYHPRSRPHMPMLQSDVPFMTTVKSSPEEWHQVLSTMNATKSSRLTPVQCLLFIPAVQIYPLSETIPFHLQLRAPSSSLAPFIEKSAPNHSLPVLLSGEISIRVYLLRQVVSKVFEEQKSSNRILGEGKLTYSTPLPENHHSYRNVPLGEGIDSLDWDGELRCTEDVTVASFATNPLSVRDFIVLSLEPLQQIGCPLLASKHCHPIRLVTDPWSDHSVTW</sequence>